<organism evidence="1 2">
    <name type="scientific">Rhizophagus clarus</name>
    <dbReference type="NCBI Taxonomy" id="94130"/>
    <lineage>
        <taxon>Eukaryota</taxon>
        <taxon>Fungi</taxon>
        <taxon>Fungi incertae sedis</taxon>
        <taxon>Mucoromycota</taxon>
        <taxon>Glomeromycotina</taxon>
        <taxon>Glomeromycetes</taxon>
        <taxon>Glomerales</taxon>
        <taxon>Glomeraceae</taxon>
        <taxon>Rhizophagus</taxon>
    </lineage>
</organism>
<dbReference type="AlphaFoldDB" id="A0A2Z6RQN4"/>
<evidence type="ECO:0000313" key="2">
    <source>
        <dbReference type="Proteomes" id="UP000247702"/>
    </source>
</evidence>
<keyword evidence="2" id="KW-1185">Reference proteome</keyword>
<accession>A0A2Z6RQN4</accession>
<evidence type="ECO:0000313" key="1">
    <source>
        <dbReference type="EMBL" id="GBB98861.1"/>
    </source>
</evidence>
<name>A0A2Z6RQN4_9GLOM</name>
<dbReference type="EMBL" id="BEXD01002605">
    <property type="protein sequence ID" value="GBB98861.1"/>
    <property type="molecule type" value="Genomic_DNA"/>
</dbReference>
<dbReference type="Proteomes" id="UP000247702">
    <property type="component" value="Unassembled WGS sequence"/>
</dbReference>
<feature type="non-terminal residue" evidence="1">
    <location>
        <position position="1"/>
    </location>
</feature>
<proteinExistence type="predicted"/>
<reference evidence="1 2" key="1">
    <citation type="submission" date="2017-11" db="EMBL/GenBank/DDBJ databases">
        <title>The genome of Rhizophagus clarus HR1 reveals common genetic basis of auxotrophy among arbuscular mycorrhizal fungi.</title>
        <authorList>
            <person name="Kobayashi Y."/>
        </authorList>
    </citation>
    <scope>NUCLEOTIDE SEQUENCE [LARGE SCALE GENOMIC DNA]</scope>
    <source>
        <strain evidence="1 2">HR1</strain>
    </source>
</reference>
<gene>
    <name evidence="1" type="ORF">RclHR1_33420001</name>
</gene>
<protein>
    <submittedName>
        <fullName evidence="1">Uncharacterized protein</fullName>
    </submittedName>
</protein>
<sequence length="185" mass="20847">LSPIYISQVVLASPATLATAIDQAKLVESGVKYTLLNAMPKEEAPIPSTSQSVVAPASVPAPVIQVENNLKNELDALTKNNQRLVNFMDYEEEYYESDEYEEYDNEFEQKFTLLREKNPTKKKFEKRTREKETNFIERNDSPDLDQTTAAQCELYVGKEPISAVIDSGAATRNNLAIKSINPLIW</sequence>
<comment type="caution">
    <text evidence="1">The sequence shown here is derived from an EMBL/GenBank/DDBJ whole genome shotgun (WGS) entry which is preliminary data.</text>
</comment>